<dbReference type="Proteomes" id="UP000037505">
    <property type="component" value="Unassembled WGS sequence"/>
</dbReference>
<dbReference type="RefSeq" id="XP_015401950.1">
    <property type="nucleotide sequence ID" value="XM_015556127.1"/>
</dbReference>
<dbReference type="GeneID" id="26812675"/>
<evidence type="ECO:0000313" key="3">
    <source>
        <dbReference type="EMBL" id="KNG81027.1"/>
    </source>
</evidence>
<comment type="caution">
    <text evidence="3">The sequence shown here is derived from an EMBL/GenBank/DDBJ whole genome shotgun (WGS) entry which is preliminary data.</text>
</comment>
<feature type="region of interest" description="Disordered" evidence="2">
    <location>
        <begin position="1"/>
        <end position="21"/>
    </location>
</feature>
<dbReference type="STRING" id="1509407.A0A0L1INH1"/>
<evidence type="ECO:0000256" key="1">
    <source>
        <dbReference type="SAM" id="Coils"/>
    </source>
</evidence>
<protein>
    <submittedName>
        <fullName evidence="3">Uncharacterized protein</fullName>
    </submittedName>
</protein>
<keyword evidence="1" id="KW-0175">Coiled coil</keyword>
<sequence>MSSTLIQASRPLARARSQSNTMRPFSIAIPARLANEGTHMTKLRGFLAEKDTTPRQESPYGKRMEFDSFRRVQQQMSEHGQRLDQLEKTIQQLTRMQGVY</sequence>
<organism evidence="3 4">
    <name type="scientific">Aspergillus nomiae NRRL (strain ATCC 15546 / NRRL 13137 / CBS 260.88 / M93)</name>
    <dbReference type="NCBI Taxonomy" id="1509407"/>
    <lineage>
        <taxon>Eukaryota</taxon>
        <taxon>Fungi</taxon>
        <taxon>Dikarya</taxon>
        <taxon>Ascomycota</taxon>
        <taxon>Pezizomycotina</taxon>
        <taxon>Eurotiomycetes</taxon>
        <taxon>Eurotiomycetidae</taxon>
        <taxon>Eurotiales</taxon>
        <taxon>Aspergillaceae</taxon>
        <taxon>Aspergillus</taxon>
        <taxon>Aspergillus subgen. Circumdati</taxon>
    </lineage>
</organism>
<gene>
    <name evidence="3" type="ORF">ANOM_010871</name>
</gene>
<evidence type="ECO:0000256" key="2">
    <source>
        <dbReference type="SAM" id="MobiDB-lite"/>
    </source>
</evidence>
<feature type="coiled-coil region" evidence="1">
    <location>
        <begin position="69"/>
        <end position="96"/>
    </location>
</feature>
<dbReference type="OrthoDB" id="5532350at2759"/>
<proteinExistence type="predicted"/>
<name>A0A0L1INH1_ASPN3</name>
<dbReference type="AlphaFoldDB" id="A0A0L1INH1"/>
<reference evidence="3 4" key="1">
    <citation type="submission" date="2014-06" db="EMBL/GenBank/DDBJ databases">
        <title>The Genome of the Aflatoxigenic Filamentous Fungus Aspergillus nomius.</title>
        <authorList>
            <person name="Moore M.G."/>
            <person name="Shannon B.M."/>
            <person name="Brian M.M."/>
        </authorList>
    </citation>
    <scope>NUCLEOTIDE SEQUENCE [LARGE SCALE GENOMIC DNA]</scope>
    <source>
        <strain evidence="3 4">NRRL 13137</strain>
    </source>
</reference>
<accession>A0A0L1INH1</accession>
<keyword evidence="4" id="KW-1185">Reference proteome</keyword>
<dbReference type="EMBL" id="JNOM01000506">
    <property type="protein sequence ID" value="KNG81027.1"/>
    <property type="molecule type" value="Genomic_DNA"/>
</dbReference>
<evidence type="ECO:0000313" key="4">
    <source>
        <dbReference type="Proteomes" id="UP000037505"/>
    </source>
</evidence>